<dbReference type="EC" id="2.4.-.-" evidence="2"/>
<dbReference type="CDD" id="cd00761">
    <property type="entry name" value="Glyco_tranf_GTA_type"/>
    <property type="match status" value="1"/>
</dbReference>
<dbReference type="Pfam" id="PF00535">
    <property type="entry name" value="Glycos_transf_2"/>
    <property type="match status" value="1"/>
</dbReference>
<evidence type="ECO:0000313" key="2">
    <source>
        <dbReference type="EMBL" id="MDO1448841.1"/>
    </source>
</evidence>
<dbReference type="PANTHER" id="PTHR22916">
    <property type="entry name" value="GLYCOSYLTRANSFERASE"/>
    <property type="match status" value="1"/>
</dbReference>
<dbReference type="SUPFAM" id="SSF53448">
    <property type="entry name" value="Nucleotide-diphospho-sugar transferases"/>
    <property type="match status" value="1"/>
</dbReference>
<dbReference type="InterPro" id="IPR001173">
    <property type="entry name" value="Glyco_trans_2-like"/>
</dbReference>
<dbReference type="PANTHER" id="PTHR22916:SF3">
    <property type="entry name" value="UDP-GLCNAC:BETAGAL BETA-1,3-N-ACETYLGLUCOSAMINYLTRANSFERASE-LIKE PROTEIN 1"/>
    <property type="match status" value="1"/>
</dbReference>
<keyword evidence="2" id="KW-0808">Transferase</keyword>
<dbReference type="InterPro" id="IPR029044">
    <property type="entry name" value="Nucleotide-diphossugar_trans"/>
</dbReference>
<comment type="caution">
    <text evidence="2">The sequence shown here is derived from an EMBL/GenBank/DDBJ whole genome shotgun (WGS) entry which is preliminary data.</text>
</comment>
<sequence>MKGVSVVICCYNSEKRLSPTIKHLAEQNVPDYIMWEVIVVDNNSTDNTAKIVRSLWSGYKISETIRLRVVNENRAGLSHARTRGMTEASFDLICFVDDDNWLNKDYLAIVYEIMTANPCIGVLGGVGVAECEINSPEWFTSVKENYAVGKQSNVSGDISEKRGYVYGAGFVLKREILQKLASINYSSSLTDRRENKLSAGGDSELCYLTRLAGYLIWYDERLTFKHFIPKERLRWEYYKKLIQGFGEARFYLEPYRIILKGGTKNYVGKNIVWLIEFWYSLYYLIQTFIFTPFSKDRKALMADLIYQASYCKMLLIKNYTFDKNLEQIYQLQHHLLNR</sequence>
<feature type="domain" description="Glycosyltransferase 2-like" evidence="1">
    <location>
        <begin position="5"/>
        <end position="180"/>
    </location>
</feature>
<keyword evidence="2" id="KW-0328">Glycosyltransferase</keyword>
<dbReference type="GO" id="GO:0016757">
    <property type="term" value="F:glycosyltransferase activity"/>
    <property type="evidence" value="ECO:0007669"/>
    <property type="project" value="UniProtKB-KW"/>
</dbReference>
<evidence type="ECO:0000259" key="1">
    <source>
        <dbReference type="Pfam" id="PF00535"/>
    </source>
</evidence>
<dbReference type="Gene3D" id="3.90.550.10">
    <property type="entry name" value="Spore Coat Polysaccharide Biosynthesis Protein SpsA, Chain A"/>
    <property type="match status" value="1"/>
</dbReference>
<keyword evidence="3" id="KW-1185">Reference proteome</keyword>
<proteinExistence type="predicted"/>
<evidence type="ECO:0000313" key="3">
    <source>
        <dbReference type="Proteomes" id="UP001168528"/>
    </source>
</evidence>
<dbReference type="Proteomes" id="UP001168528">
    <property type="component" value="Unassembled WGS sequence"/>
</dbReference>
<gene>
    <name evidence="2" type="ORF">Q0590_21365</name>
</gene>
<protein>
    <submittedName>
        <fullName evidence="2">Glycosyltransferase</fullName>
        <ecNumber evidence="2">2.4.-.-</ecNumber>
    </submittedName>
</protein>
<accession>A0ABT8RAX9</accession>
<organism evidence="2 3">
    <name type="scientific">Rhodocytophaga aerolata</name>
    <dbReference type="NCBI Taxonomy" id="455078"/>
    <lineage>
        <taxon>Bacteria</taxon>
        <taxon>Pseudomonadati</taxon>
        <taxon>Bacteroidota</taxon>
        <taxon>Cytophagia</taxon>
        <taxon>Cytophagales</taxon>
        <taxon>Rhodocytophagaceae</taxon>
        <taxon>Rhodocytophaga</taxon>
    </lineage>
</organism>
<dbReference type="EMBL" id="JAUKPO010000014">
    <property type="protein sequence ID" value="MDO1448841.1"/>
    <property type="molecule type" value="Genomic_DNA"/>
</dbReference>
<reference evidence="2" key="1">
    <citation type="submission" date="2023-07" db="EMBL/GenBank/DDBJ databases">
        <title>The genome sequence of Rhodocytophaga aerolata KACC 12507.</title>
        <authorList>
            <person name="Zhang X."/>
        </authorList>
    </citation>
    <scope>NUCLEOTIDE SEQUENCE</scope>
    <source>
        <strain evidence="2">KACC 12507</strain>
    </source>
</reference>
<name>A0ABT8RAX9_9BACT</name>
<dbReference type="RefSeq" id="WP_302039642.1">
    <property type="nucleotide sequence ID" value="NZ_JAUKPO010000014.1"/>
</dbReference>